<keyword evidence="13" id="KW-1185">Reference proteome</keyword>
<dbReference type="Pfam" id="PF22782">
    <property type="entry name" value="SDE2"/>
    <property type="match status" value="1"/>
</dbReference>
<evidence type="ECO:0000256" key="9">
    <source>
        <dbReference type="SAM" id="Coils"/>
    </source>
</evidence>
<dbReference type="InterPro" id="IPR043136">
    <property type="entry name" value="B30.2/SPRY_sf"/>
</dbReference>
<dbReference type="InterPro" id="IPR001870">
    <property type="entry name" value="B30.2/SPRY"/>
</dbReference>
<evidence type="ECO:0000313" key="12">
    <source>
        <dbReference type="EMBL" id="CAJ1965878.1"/>
    </source>
</evidence>
<evidence type="ECO:0000256" key="10">
    <source>
        <dbReference type="SAM" id="MobiDB-lite"/>
    </source>
</evidence>
<feature type="region of interest" description="Disordered" evidence="10">
    <location>
        <begin position="432"/>
        <end position="465"/>
    </location>
</feature>
<protein>
    <recommendedName>
        <fullName evidence="11">B30.2/SPRY domain-containing protein</fullName>
    </recommendedName>
</protein>
<dbReference type="SUPFAM" id="SSF49899">
    <property type="entry name" value="Concanavalin A-like lectins/glucanases"/>
    <property type="match status" value="1"/>
</dbReference>
<reference evidence="12" key="1">
    <citation type="submission" date="2023-08" db="EMBL/GenBank/DDBJ databases">
        <authorList>
            <person name="Audoor S."/>
            <person name="Bilcke G."/>
        </authorList>
    </citation>
    <scope>NUCLEOTIDE SEQUENCE</scope>
</reference>
<dbReference type="Gene3D" id="2.60.120.920">
    <property type="match status" value="1"/>
</dbReference>
<keyword evidence="9" id="KW-0175">Coiled coil</keyword>
<dbReference type="GO" id="GO:0006397">
    <property type="term" value="P:mRNA processing"/>
    <property type="evidence" value="ECO:0007669"/>
    <property type="project" value="UniProtKB-KW"/>
</dbReference>
<dbReference type="SMART" id="SM00449">
    <property type="entry name" value="SPRY"/>
    <property type="match status" value="1"/>
</dbReference>
<keyword evidence="7" id="KW-0539">Nucleus</keyword>
<dbReference type="EMBL" id="CAKOGP040002236">
    <property type="protein sequence ID" value="CAJ1965878.1"/>
    <property type="molecule type" value="Genomic_DNA"/>
</dbReference>
<dbReference type="GO" id="GO:0005737">
    <property type="term" value="C:cytoplasm"/>
    <property type="evidence" value="ECO:0007669"/>
    <property type="project" value="UniProtKB-SubCell"/>
</dbReference>
<keyword evidence="4" id="KW-0963">Cytoplasm</keyword>
<comment type="similarity">
    <text evidence="3">Belongs to the SDE2 family.</text>
</comment>
<accession>A0AAD2JMV9</accession>
<organism evidence="12 13">
    <name type="scientific">Cylindrotheca closterium</name>
    <dbReference type="NCBI Taxonomy" id="2856"/>
    <lineage>
        <taxon>Eukaryota</taxon>
        <taxon>Sar</taxon>
        <taxon>Stramenopiles</taxon>
        <taxon>Ochrophyta</taxon>
        <taxon>Bacillariophyta</taxon>
        <taxon>Bacillariophyceae</taxon>
        <taxon>Bacillariophycidae</taxon>
        <taxon>Bacillariales</taxon>
        <taxon>Bacillariaceae</taxon>
        <taxon>Cylindrotheca</taxon>
    </lineage>
</organism>
<dbReference type="Proteomes" id="UP001295423">
    <property type="component" value="Unassembled WGS sequence"/>
</dbReference>
<dbReference type="PANTHER" id="PTHR12786:SF1">
    <property type="entry name" value="SPLICING REGULATOR SDE2"/>
    <property type="match status" value="1"/>
</dbReference>
<evidence type="ECO:0000256" key="3">
    <source>
        <dbReference type="ARBA" id="ARBA00008726"/>
    </source>
</evidence>
<evidence type="ECO:0000256" key="2">
    <source>
        <dbReference type="ARBA" id="ARBA00004496"/>
    </source>
</evidence>
<feature type="coiled-coil region" evidence="9">
    <location>
        <begin position="163"/>
        <end position="215"/>
    </location>
</feature>
<dbReference type="Pfam" id="PF13297">
    <property type="entry name" value="SDE2_2C"/>
    <property type="match status" value="1"/>
</dbReference>
<dbReference type="InterPro" id="IPR053822">
    <property type="entry name" value="SDE2-like_dom"/>
</dbReference>
<sequence>MTEQLIVRFRDKSVVIPFPDASSFINEEERNKSLVSLWSSRCGWPRERLFVASWQLPFVQISVVSAIRGGKGGFGTLLKGQSRQAGAKLTTDFGACRDLQGRRLRHVNDEIKLRKWREMEKRKQAGEEVPDDELWKTPSGLYNWHLMTPTWANVSKKATNRIKRQFQKLNQEALKEAEMKKERDDLYQKSMTLYLDKATRETETLQEEIPDAIKQGLKARNAKKRKYAEEPLVIDQNPSALCTLSGDMVLVENEEKGSAQIQSKSEFATAVFVLDQLPAEGAQLIYYEVTLVSGGLAQIGWACLVGEQRFFPNSDLGNGVGDDVSSYGIDGSRSLKFHGGSEDKCDIQWKAGDRLGTFFNSKNKSIWFAVNGSKPKKVFQLSEDMKDTLVPALSCNLGQVLELHTGRQDCKFFPDGPVASAEEMIAKEDKMQLKPPEAKGQNKSSAKQAQQKTKMPDEKVEIKTKKKSIQPERLDLRPFQTATDLEALGLDRLKSALMALQVKCGGTLKERAARLFLLKSLPRKEYPKKVRTKDFIE</sequence>
<dbReference type="AlphaFoldDB" id="A0AAD2JMV9"/>
<comment type="subcellular location">
    <subcellularLocation>
        <location evidence="2">Cytoplasm</location>
    </subcellularLocation>
    <subcellularLocation>
        <location evidence="1">Nucleus</location>
    </subcellularLocation>
</comment>
<dbReference type="GO" id="GO:0008380">
    <property type="term" value="P:RNA splicing"/>
    <property type="evidence" value="ECO:0007669"/>
    <property type="project" value="UniProtKB-KW"/>
</dbReference>
<evidence type="ECO:0000256" key="6">
    <source>
        <dbReference type="ARBA" id="ARBA00023187"/>
    </source>
</evidence>
<name>A0AAD2JMV9_9STRA</name>
<evidence type="ECO:0000256" key="8">
    <source>
        <dbReference type="ARBA" id="ARBA00023306"/>
    </source>
</evidence>
<evidence type="ECO:0000256" key="5">
    <source>
        <dbReference type="ARBA" id="ARBA00022664"/>
    </source>
</evidence>
<dbReference type="PANTHER" id="PTHR12786">
    <property type="entry name" value="SPLICING FACTOR SF3A-RELATED"/>
    <property type="match status" value="1"/>
</dbReference>
<evidence type="ECO:0000256" key="7">
    <source>
        <dbReference type="ARBA" id="ARBA00023242"/>
    </source>
</evidence>
<feature type="compositionally biased region" description="Low complexity" evidence="10">
    <location>
        <begin position="438"/>
        <end position="452"/>
    </location>
</feature>
<feature type="domain" description="B30.2/SPRY" evidence="11">
    <location>
        <begin position="211"/>
        <end position="412"/>
    </location>
</feature>
<comment type="caution">
    <text evidence="12">The sequence shown here is derived from an EMBL/GenBank/DDBJ whole genome shotgun (WGS) entry which is preliminary data.</text>
</comment>
<keyword evidence="8" id="KW-0131">Cell cycle</keyword>
<proteinExistence type="inferred from homology"/>
<dbReference type="PROSITE" id="PS50188">
    <property type="entry name" value="B302_SPRY"/>
    <property type="match status" value="1"/>
</dbReference>
<feature type="compositionally biased region" description="Basic and acidic residues" evidence="10">
    <location>
        <begin position="454"/>
        <end position="465"/>
    </location>
</feature>
<keyword evidence="5" id="KW-0507">mRNA processing</keyword>
<dbReference type="InterPro" id="IPR025086">
    <property type="entry name" value="SDE2/SF3A3_SAP"/>
</dbReference>
<keyword evidence="6" id="KW-0508">mRNA splicing</keyword>
<dbReference type="GO" id="GO:0005634">
    <property type="term" value="C:nucleus"/>
    <property type="evidence" value="ECO:0007669"/>
    <property type="project" value="UniProtKB-SubCell"/>
</dbReference>
<evidence type="ECO:0000256" key="1">
    <source>
        <dbReference type="ARBA" id="ARBA00004123"/>
    </source>
</evidence>
<evidence type="ECO:0000259" key="11">
    <source>
        <dbReference type="PROSITE" id="PS50188"/>
    </source>
</evidence>
<gene>
    <name evidence="12" type="ORF">CYCCA115_LOCUS21466</name>
</gene>
<evidence type="ECO:0000313" key="13">
    <source>
        <dbReference type="Proteomes" id="UP001295423"/>
    </source>
</evidence>
<dbReference type="InterPro" id="IPR003877">
    <property type="entry name" value="SPRY_dom"/>
</dbReference>
<dbReference type="Pfam" id="PF00622">
    <property type="entry name" value="SPRY"/>
    <property type="match status" value="1"/>
</dbReference>
<dbReference type="CDD" id="cd11709">
    <property type="entry name" value="SPRY"/>
    <property type="match status" value="1"/>
</dbReference>
<dbReference type="InterPro" id="IPR051421">
    <property type="entry name" value="RNA_Proc_DNA_Dmg_Regulator"/>
</dbReference>
<evidence type="ECO:0000256" key="4">
    <source>
        <dbReference type="ARBA" id="ARBA00022490"/>
    </source>
</evidence>
<dbReference type="InterPro" id="IPR013320">
    <property type="entry name" value="ConA-like_dom_sf"/>
</dbReference>